<dbReference type="InterPro" id="IPR016181">
    <property type="entry name" value="Acyl_CoA_acyltransferase"/>
</dbReference>
<evidence type="ECO:0000313" key="2">
    <source>
        <dbReference type="EMBL" id="MCS0636934.1"/>
    </source>
</evidence>
<gene>
    <name evidence="2" type="ORF">NX801_14950</name>
</gene>
<dbReference type="EMBL" id="JANUGQ010000011">
    <property type="protein sequence ID" value="MCS0636934.1"/>
    <property type="molecule type" value="Genomic_DNA"/>
</dbReference>
<dbReference type="Proteomes" id="UP001431313">
    <property type="component" value="Unassembled WGS sequence"/>
</dbReference>
<dbReference type="Gene3D" id="3.40.630.30">
    <property type="match status" value="1"/>
</dbReference>
<sequence length="342" mass="37807">MTFTGELGALTPEQERHWQELYERFGTRVQQSPAYARAVRAAGRRVLVVLADGAALALTQDGEFCTALCDDQPLLAGEPGPEPLARLVDAVHRSAGVPVYLPLVDAGYADCADCVHRVGARASGPFTAWARPPNSLVDWSRDGADLWERALARGNSQLRRKRRLVERDGLTLSAGAAGPRAAEDMLRVDDRSWKADRGQSMRSRGGQDRLYRRLVEDGTLTAAFLRDGDRPVAFRLDARVKDRVMCLKWSYDEAYRRYSPGLHLLTEGLRREWGGARGVRVVDLHGGPDTLKDLLYSARSPRVDLWYGDPELGARRAAERAAFDARVAGAHDHGKGLRHAFG</sequence>
<evidence type="ECO:0000259" key="1">
    <source>
        <dbReference type="Pfam" id="PF13480"/>
    </source>
</evidence>
<proteinExistence type="predicted"/>
<dbReference type="InterPro" id="IPR038740">
    <property type="entry name" value="BioF2-like_GNAT_dom"/>
</dbReference>
<accession>A0ABT2CK32</accession>
<dbReference type="SUPFAM" id="SSF55729">
    <property type="entry name" value="Acyl-CoA N-acyltransferases (Nat)"/>
    <property type="match status" value="1"/>
</dbReference>
<keyword evidence="3" id="KW-1185">Reference proteome</keyword>
<evidence type="ECO:0000313" key="3">
    <source>
        <dbReference type="Proteomes" id="UP001431313"/>
    </source>
</evidence>
<protein>
    <submittedName>
        <fullName evidence="2">GNAT family N-acetyltransferase</fullName>
    </submittedName>
</protein>
<organism evidence="2 3">
    <name type="scientific">Streptomyces pyxinae</name>
    <dbReference type="NCBI Taxonomy" id="2970734"/>
    <lineage>
        <taxon>Bacteria</taxon>
        <taxon>Bacillati</taxon>
        <taxon>Actinomycetota</taxon>
        <taxon>Actinomycetes</taxon>
        <taxon>Kitasatosporales</taxon>
        <taxon>Streptomycetaceae</taxon>
        <taxon>Streptomyces</taxon>
    </lineage>
</organism>
<dbReference type="Pfam" id="PF13480">
    <property type="entry name" value="Acetyltransf_6"/>
    <property type="match status" value="1"/>
</dbReference>
<feature type="domain" description="BioF2-like acetyltransferase" evidence="1">
    <location>
        <begin position="156"/>
        <end position="292"/>
    </location>
</feature>
<name>A0ABT2CK32_9ACTN</name>
<dbReference type="RefSeq" id="WP_258788195.1">
    <property type="nucleotide sequence ID" value="NZ_JANUGQ010000011.1"/>
</dbReference>
<comment type="caution">
    <text evidence="2">The sequence shown here is derived from an EMBL/GenBank/DDBJ whole genome shotgun (WGS) entry which is preliminary data.</text>
</comment>
<reference evidence="2" key="1">
    <citation type="submission" date="2022-08" db="EMBL/GenBank/DDBJ databases">
        <authorList>
            <person name="Somphong A."/>
            <person name="Phongsopitanun W."/>
        </authorList>
    </citation>
    <scope>NUCLEOTIDE SEQUENCE</scope>
    <source>
        <strain evidence="2">LP05-1</strain>
    </source>
</reference>